<dbReference type="InterPro" id="IPR039809">
    <property type="entry name" value="Chemokine_b/g/d"/>
</dbReference>
<keyword evidence="1" id="KW-0202">Cytokine</keyword>
<dbReference type="Pfam" id="PF00048">
    <property type="entry name" value="IL8"/>
    <property type="match status" value="1"/>
</dbReference>
<accession>A0ABK0LJ54</accession>
<feature type="chain" id="PRO_5047354098" evidence="4">
    <location>
        <begin position="21"/>
        <end position="138"/>
    </location>
</feature>
<dbReference type="GeneTree" id="ENSGT01100000263482"/>
<feature type="compositionally biased region" description="Basic and acidic residues" evidence="3">
    <location>
        <begin position="122"/>
        <end position="138"/>
    </location>
</feature>
<dbReference type="InterPro" id="IPR001811">
    <property type="entry name" value="Chemokine_IL8-like_dom"/>
</dbReference>
<evidence type="ECO:0000313" key="7">
    <source>
        <dbReference type="Proteomes" id="UP000002494"/>
    </source>
</evidence>
<gene>
    <name evidence="6" type="primary">Ccl24</name>
</gene>
<dbReference type="Ensembl" id="ENSRNOT00000146047.1">
    <property type="protein sequence ID" value="ENSRNOP00000102984.1"/>
    <property type="gene ID" value="ENSRNOG00000031162.6"/>
</dbReference>
<evidence type="ECO:0000313" key="6">
    <source>
        <dbReference type="Ensembl" id="ENSRNOP00000102984.1"/>
    </source>
</evidence>
<keyword evidence="2" id="KW-1015">Disulfide bond</keyword>
<evidence type="ECO:0000256" key="1">
    <source>
        <dbReference type="ARBA" id="ARBA00022514"/>
    </source>
</evidence>
<proteinExistence type="predicted"/>
<feature type="region of interest" description="Disordered" evidence="3">
    <location>
        <begin position="93"/>
        <end position="138"/>
    </location>
</feature>
<dbReference type="Gene3D" id="2.40.50.40">
    <property type="match status" value="1"/>
</dbReference>
<organism evidence="6 7">
    <name type="scientific">Rattus norvegicus</name>
    <name type="common">Rat</name>
    <dbReference type="NCBI Taxonomy" id="10116"/>
    <lineage>
        <taxon>Eukaryota</taxon>
        <taxon>Metazoa</taxon>
        <taxon>Chordata</taxon>
        <taxon>Craniata</taxon>
        <taxon>Vertebrata</taxon>
        <taxon>Euteleostomi</taxon>
        <taxon>Mammalia</taxon>
        <taxon>Eutheria</taxon>
        <taxon>Euarchontoglires</taxon>
        <taxon>Glires</taxon>
        <taxon>Rodentia</taxon>
        <taxon>Myomorpha</taxon>
        <taxon>Muroidea</taxon>
        <taxon>Muridae</taxon>
        <taxon>Murinae</taxon>
        <taxon>Rattus</taxon>
    </lineage>
</organism>
<dbReference type="SUPFAM" id="SSF54117">
    <property type="entry name" value="Interleukin 8-like chemokines"/>
    <property type="match status" value="1"/>
</dbReference>
<feature type="compositionally biased region" description="Polar residues" evidence="3">
    <location>
        <begin position="96"/>
        <end position="107"/>
    </location>
</feature>
<keyword evidence="4" id="KW-0732">Signal</keyword>
<feature type="signal peptide" evidence="4">
    <location>
        <begin position="1"/>
        <end position="20"/>
    </location>
</feature>
<evidence type="ECO:0000256" key="4">
    <source>
        <dbReference type="SAM" id="SignalP"/>
    </source>
</evidence>
<evidence type="ECO:0000256" key="3">
    <source>
        <dbReference type="SAM" id="MobiDB-lite"/>
    </source>
</evidence>
<evidence type="ECO:0000256" key="2">
    <source>
        <dbReference type="ARBA" id="ARBA00023157"/>
    </source>
</evidence>
<dbReference type="PANTHER" id="PTHR12015:SF100">
    <property type="entry name" value="C-C MOTIF CHEMOKINE 24"/>
    <property type="match status" value="1"/>
</dbReference>
<sequence>MAGSTTIIASLLLLVACTCCICPTGSVTIPSSCCVTFISKKIPVNRVISYQLANGSICPKAGVIFITKKGHKICTDPKLPWVQKHIKNLDAKRNQPSEGTCMCTSEPTEARRGLQTSRTGRYHTDSEKTNQEELRSHL</sequence>
<dbReference type="CDD" id="cd00272">
    <property type="entry name" value="Chemokine_CC"/>
    <property type="match status" value="1"/>
</dbReference>
<reference evidence="6" key="3">
    <citation type="submission" date="2025-09" db="UniProtKB">
        <authorList>
            <consortium name="Ensembl"/>
        </authorList>
    </citation>
    <scope>IDENTIFICATION</scope>
    <source>
        <strain evidence="6">Brown Norway</strain>
    </source>
</reference>
<dbReference type="RGD" id="1310245">
    <property type="gene designation" value="Ccl24"/>
</dbReference>
<name>A0ABK0LJ54_RAT</name>
<protein>
    <submittedName>
        <fullName evidence="6">C-C motif chemokine ligand 24</fullName>
    </submittedName>
</protein>
<dbReference type="InterPro" id="IPR036048">
    <property type="entry name" value="Interleukin_8-like_sf"/>
</dbReference>
<dbReference type="SMART" id="SM00199">
    <property type="entry name" value="SCY"/>
    <property type="match status" value="1"/>
</dbReference>
<dbReference type="Proteomes" id="UP000002494">
    <property type="component" value="Chromosome 12"/>
</dbReference>
<reference evidence="6" key="1">
    <citation type="submission" date="2024-01" db="EMBL/GenBank/DDBJ databases">
        <title>GRCr8: a new rat reference genome assembly contstructed from accurate long reads and long range scaffolding.</title>
        <authorList>
            <person name="Doris P.A."/>
            <person name="Kalbfleisch T."/>
            <person name="Li K."/>
            <person name="Howe K."/>
            <person name="Wood J."/>
        </authorList>
    </citation>
    <scope>NUCLEOTIDE SEQUENCE [LARGE SCALE GENOMIC DNA]</scope>
    <source>
        <strain evidence="6">Brown Norway</strain>
    </source>
</reference>
<feature type="domain" description="Chemokine interleukin-8-like" evidence="5">
    <location>
        <begin position="30"/>
        <end position="89"/>
    </location>
</feature>
<keyword evidence="7" id="KW-1185">Reference proteome</keyword>
<reference evidence="6" key="2">
    <citation type="submission" date="2025-08" db="UniProtKB">
        <authorList>
            <consortium name="Ensembl"/>
        </authorList>
    </citation>
    <scope>IDENTIFICATION</scope>
    <source>
        <strain evidence="6">Brown Norway</strain>
    </source>
</reference>
<dbReference type="PANTHER" id="PTHR12015">
    <property type="entry name" value="SMALL INDUCIBLE CYTOKINE A"/>
    <property type="match status" value="1"/>
</dbReference>
<evidence type="ECO:0000259" key="5">
    <source>
        <dbReference type="SMART" id="SM00199"/>
    </source>
</evidence>